<evidence type="ECO:0000256" key="1">
    <source>
        <dbReference type="SAM" id="Coils"/>
    </source>
</evidence>
<gene>
    <name evidence="3" type="ORF">HMPREF3182_00132</name>
</gene>
<proteinExistence type="predicted"/>
<dbReference type="RefSeq" id="WP_062484905.1">
    <property type="nucleotide sequence ID" value="NZ_KQ960925.1"/>
</dbReference>
<protein>
    <recommendedName>
        <fullName evidence="5">DUF3084 domain-containing protein</fullName>
    </recommendedName>
</protein>
<dbReference type="Proteomes" id="UP000070160">
    <property type="component" value="Unassembled WGS sequence"/>
</dbReference>
<accession>A0A134CM43</accession>
<sequence>MQYGIIMLFILAIMGGCIAYLGDKIGSRVGKRKIKIFGLRPKYSSILITIITGVCIAAMTLCVLGILSENVRVALFGIQRLQEQRDRLEAQEKELGKILQNKNRLIAESSRLLAQQDQQLKRKNLALQHTQMDLQQARQVRDEKTKQLFIIQKALNEARLQEQRAIYDKEKAKQELVSLEKTKQRMMDTIQLLDKRIQFLNDSMIHVREGTVMYRFGEILSSSVISGGGNELQAKQRLSEAIQETNIRISKQMGIQDKNAVLVYISPTEFNGAVKALQGAGSKPLLVRIAAAGNIILGEPALVHVQLYDHIKMYRKGEVVYTYRLTPEMITGNAELQVMRILRKVNETARQRGVLPDPLTGNIGVLSAADMFKAISLLQQYQDRTIEVKVICRETTYTEGPLNISLQITPVI</sequence>
<dbReference type="AlphaFoldDB" id="A0A134CM43"/>
<organism evidence="3 4">
    <name type="scientific">Megasphaera hutchinsoni</name>
    <dbReference type="NCBI Taxonomy" id="1588748"/>
    <lineage>
        <taxon>Bacteria</taxon>
        <taxon>Bacillati</taxon>
        <taxon>Bacillota</taxon>
        <taxon>Negativicutes</taxon>
        <taxon>Veillonellales</taxon>
        <taxon>Veillonellaceae</taxon>
        <taxon>Megasphaera</taxon>
    </lineage>
</organism>
<reference evidence="4" key="1">
    <citation type="submission" date="2016-01" db="EMBL/GenBank/DDBJ databases">
        <authorList>
            <person name="Mitreva M."/>
            <person name="Pepin K.H."/>
            <person name="Mihindukulasuriya K.A."/>
            <person name="Fulton R."/>
            <person name="Fronick C."/>
            <person name="O'Laughlin M."/>
            <person name="Miner T."/>
            <person name="Herter B."/>
            <person name="Rosa B.A."/>
            <person name="Cordes M."/>
            <person name="Tomlinson C."/>
            <person name="Wollam A."/>
            <person name="Palsikar V.B."/>
            <person name="Mardis E.R."/>
            <person name="Wilson R.K."/>
        </authorList>
    </citation>
    <scope>NUCLEOTIDE SEQUENCE [LARGE SCALE GENOMIC DNA]</scope>
    <source>
        <strain evidence="4">KA00182</strain>
    </source>
</reference>
<evidence type="ECO:0000313" key="4">
    <source>
        <dbReference type="Proteomes" id="UP000070160"/>
    </source>
</evidence>
<keyword evidence="4" id="KW-1185">Reference proteome</keyword>
<feature type="transmembrane region" description="Helical" evidence="2">
    <location>
        <begin position="43"/>
        <end position="67"/>
    </location>
</feature>
<dbReference type="STRING" id="1588748.HMPREF3182_00132"/>
<dbReference type="EMBL" id="LSDT01000002">
    <property type="protein sequence ID" value="KXB93214.1"/>
    <property type="molecule type" value="Genomic_DNA"/>
</dbReference>
<dbReference type="PATRIC" id="fig|1588748.3.peg.128"/>
<dbReference type="InterPro" id="IPR021435">
    <property type="entry name" value="DUF3084"/>
</dbReference>
<evidence type="ECO:0000256" key="2">
    <source>
        <dbReference type="SAM" id="Phobius"/>
    </source>
</evidence>
<comment type="caution">
    <text evidence="3">The sequence shown here is derived from an EMBL/GenBank/DDBJ whole genome shotgun (WGS) entry which is preliminary data.</text>
</comment>
<evidence type="ECO:0000313" key="3">
    <source>
        <dbReference type="EMBL" id="KXB93214.1"/>
    </source>
</evidence>
<feature type="coiled-coil region" evidence="1">
    <location>
        <begin position="78"/>
        <end position="196"/>
    </location>
</feature>
<keyword evidence="2" id="KW-0472">Membrane</keyword>
<dbReference type="Pfam" id="PF11283">
    <property type="entry name" value="DUF3084"/>
    <property type="match status" value="1"/>
</dbReference>
<evidence type="ECO:0008006" key="5">
    <source>
        <dbReference type="Google" id="ProtNLM"/>
    </source>
</evidence>
<name>A0A134CM43_9FIRM</name>
<feature type="transmembrane region" description="Helical" evidence="2">
    <location>
        <begin position="6"/>
        <end position="22"/>
    </location>
</feature>
<keyword evidence="2" id="KW-0812">Transmembrane</keyword>
<keyword evidence="1" id="KW-0175">Coiled coil</keyword>
<keyword evidence="2" id="KW-1133">Transmembrane helix</keyword>